<dbReference type="InterPro" id="IPR037165">
    <property type="entry name" value="AldOxase/xan_DH_Mopterin-bd_sf"/>
</dbReference>
<dbReference type="SUPFAM" id="SSF56003">
    <property type="entry name" value="Molybdenum cofactor-binding domain"/>
    <property type="match status" value="1"/>
</dbReference>
<evidence type="ECO:0000313" key="5">
    <source>
        <dbReference type="EMBL" id="KOX92584.1"/>
    </source>
</evidence>
<evidence type="ECO:0000256" key="2">
    <source>
        <dbReference type="ARBA" id="ARBA00023002"/>
    </source>
</evidence>
<dbReference type="GO" id="GO:0016491">
    <property type="term" value="F:oxidoreductase activity"/>
    <property type="evidence" value="ECO:0007669"/>
    <property type="project" value="UniProtKB-KW"/>
</dbReference>
<keyword evidence="2" id="KW-0560">Oxidoreductase</keyword>
<feature type="compositionally biased region" description="Basic and acidic residues" evidence="3">
    <location>
        <begin position="26"/>
        <end position="57"/>
    </location>
</feature>
<dbReference type="GO" id="GO:0005506">
    <property type="term" value="F:iron ion binding"/>
    <property type="evidence" value="ECO:0007669"/>
    <property type="project" value="InterPro"/>
</dbReference>
<evidence type="ECO:0000313" key="6">
    <source>
        <dbReference type="Proteomes" id="UP000037729"/>
    </source>
</evidence>
<sequence length="826" mass="90356">MSDSDRARETAEQSDRTGIEEADAAEAEREAAADIAREPDRKAESERDAITVNEEKDDARKIVTGEARYTADYRDRFPDLAHGTVVRSDIAHGYVEAVDTSAAEAMDGVDAVITPFDDVVPDKLYSSSGQSYPEPSPWDLKVLREHVRFVGDPVAAVAADDPETADRAARKIEVEYQELDAVFDPEEALDEDAPQLFETDDVENKQSGADYSRNLESHFEGELGDVAGAVERAESEDDRHVIETEWETPYQSHCVPEPHTTIAYTDEDDRHTFITATQVPFHTRRQIAHLFDVPIRDVRVKKPRIGAGFGSKQEMAIEPITFALHLAADRPVKLEMSRQEEFTALRFRHPMQMRMQTAVTDDGDIEAMDLYTLSNSGAYGTHGMTVANNVGTKPLPLYPRVPNVRFSGDVVHTNLPMGAAMRGYGAPQGHFAVESHMDEVARRLDLDPIEFRLQNAVREGDLDRSVAILKDGDRFTREIRSCGIRDCVDRGKEAIGYDDLEQPDEDHRKRGVGMALIAQGSGVAGKELGAAQVQMNEDGSFHLQVGGVDTGTGADTMFSQITAEVLGCTPDDVVVIAADTDLTPFDYGAYASSTTYISGRAVKKAAEDAKERVLEWGSKLLDEPPEALDTGDGGVYSERTGNRVSLEEIGYEATYGDDEREHILGDGSHSTDESPPPYGAQFVDVTVDTETGEYELNKLVFAADCGVAINPALVEGQIEGGEHMSLEYATSGDLTFDEDGNPDVLGFRQYGMPRTTDHPEMETILVETHEPTGPFGAKSIAELPTNGVPPALSNAIRDAVGVRLTELPFTADDLKAAFDEQSADGR</sequence>
<dbReference type="InterPro" id="IPR008274">
    <property type="entry name" value="AldOxase/xan_DH_MoCoBD1"/>
</dbReference>
<dbReference type="SUPFAM" id="SSF54665">
    <property type="entry name" value="CO dehydrogenase molybdoprotein N-domain-like"/>
    <property type="match status" value="1"/>
</dbReference>
<dbReference type="InterPro" id="IPR036856">
    <property type="entry name" value="Ald_Oxase/Xan_DH_a/b_sf"/>
</dbReference>
<dbReference type="InterPro" id="IPR016208">
    <property type="entry name" value="Ald_Oxase/xanthine_DH-like"/>
</dbReference>
<dbReference type="Pfam" id="PF01315">
    <property type="entry name" value="Ald_Xan_dh_C"/>
    <property type="match status" value="1"/>
</dbReference>
<dbReference type="PANTHER" id="PTHR11908">
    <property type="entry name" value="XANTHINE DEHYDROGENASE"/>
    <property type="match status" value="1"/>
</dbReference>
<evidence type="ECO:0000259" key="4">
    <source>
        <dbReference type="SMART" id="SM01008"/>
    </source>
</evidence>
<name>A0A0N0U930_9EURY</name>
<dbReference type="STRING" id="1705562.AMS69_14685"/>
<dbReference type="Gene3D" id="3.90.1170.50">
    <property type="entry name" value="Aldehyde oxidase/xanthine dehydrogenase, a/b hammerhead"/>
    <property type="match status" value="1"/>
</dbReference>
<gene>
    <name evidence="5" type="ORF">AMS69_14685</name>
</gene>
<dbReference type="OrthoDB" id="57164at2157"/>
<feature type="region of interest" description="Disordered" evidence="3">
    <location>
        <begin position="1"/>
        <end position="57"/>
    </location>
</feature>
<comment type="caution">
    <text evidence="5">The sequence shown here is derived from an EMBL/GenBank/DDBJ whole genome shotgun (WGS) entry which is preliminary data.</text>
</comment>
<feature type="domain" description="Aldehyde oxidase/xanthine dehydrogenase a/b hammerhead" evidence="4">
    <location>
        <begin position="64"/>
        <end position="180"/>
    </location>
</feature>
<dbReference type="PANTHER" id="PTHR11908:SF132">
    <property type="entry name" value="ALDEHYDE OXIDASE 1-RELATED"/>
    <property type="match status" value="1"/>
</dbReference>
<dbReference type="PATRIC" id="fig|1705562.3.peg.3554"/>
<keyword evidence="1" id="KW-0500">Molybdenum</keyword>
<organism evidence="5 6">
    <name type="scientific">Haloarcula rubripromontorii</name>
    <dbReference type="NCBI Taxonomy" id="1705562"/>
    <lineage>
        <taxon>Archaea</taxon>
        <taxon>Methanobacteriati</taxon>
        <taxon>Methanobacteriota</taxon>
        <taxon>Stenosarchaea group</taxon>
        <taxon>Halobacteria</taxon>
        <taxon>Halobacteriales</taxon>
        <taxon>Haloarculaceae</taxon>
        <taxon>Haloarcula</taxon>
    </lineage>
</organism>
<feature type="compositionally biased region" description="Basic and acidic residues" evidence="3">
    <location>
        <begin position="1"/>
        <end position="19"/>
    </location>
</feature>
<dbReference type="SMART" id="SM01008">
    <property type="entry name" value="Ald_Xan_dh_C"/>
    <property type="match status" value="1"/>
</dbReference>
<dbReference type="Pfam" id="PF02738">
    <property type="entry name" value="MoCoBD_1"/>
    <property type="match status" value="1"/>
</dbReference>
<proteinExistence type="predicted"/>
<evidence type="ECO:0000256" key="1">
    <source>
        <dbReference type="ARBA" id="ARBA00022505"/>
    </source>
</evidence>
<accession>A0A0N0U930</accession>
<dbReference type="Gene3D" id="3.30.365.10">
    <property type="entry name" value="Aldehyde oxidase/xanthine dehydrogenase, molybdopterin binding domain"/>
    <property type="match status" value="4"/>
</dbReference>
<dbReference type="InterPro" id="IPR000674">
    <property type="entry name" value="Ald_Oxase/Xan_DH_a/b"/>
</dbReference>
<dbReference type="Proteomes" id="UP000037729">
    <property type="component" value="Unassembled WGS sequence"/>
</dbReference>
<dbReference type="AlphaFoldDB" id="A0A0N0U930"/>
<reference evidence="5 6" key="1">
    <citation type="submission" date="2015-08" db="EMBL/GenBank/DDBJ databases">
        <title>Genomes of Isolates from Cabo Rojo, PR.</title>
        <authorList>
            <person name="Sanchez-Nieves R.L."/>
            <person name="Montalvo-Rodriguez R."/>
        </authorList>
    </citation>
    <scope>NUCLEOTIDE SEQUENCE [LARGE SCALE GENOMIC DNA]</scope>
    <source>
        <strain evidence="5 6">SL3</strain>
    </source>
</reference>
<keyword evidence="6" id="KW-1185">Reference proteome</keyword>
<dbReference type="Pfam" id="PF20256">
    <property type="entry name" value="MoCoBD_2"/>
    <property type="match status" value="1"/>
</dbReference>
<dbReference type="InterPro" id="IPR046867">
    <property type="entry name" value="AldOxase/xan_DH_MoCoBD2"/>
</dbReference>
<evidence type="ECO:0000256" key="3">
    <source>
        <dbReference type="SAM" id="MobiDB-lite"/>
    </source>
</evidence>
<dbReference type="EMBL" id="LIUF01000004">
    <property type="protein sequence ID" value="KOX92584.1"/>
    <property type="molecule type" value="Genomic_DNA"/>
</dbReference>
<dbReference type="RefSeq" id="WP_053968795.1">
    <property type="nucleotide sequence ID" value="NZ_LIUF01000004.1"/>
</dbReference>
<protein>
    <submittedName>
        <fullName evidence="5">Hypoxanthine oxidase</fullName>
    </submittedName>
</protein>